<gene>
    <name evidence="3" type="ORF">AHA02nite_29830</name>
</gene>
<evidence type="ECO:0000259" key="1">
    <source>
        <dbReference type="Pfam" id="PF05598"/>
    </source>
</evidence>
<comment type="caution">
    <text evidence="3">The sequence shown here is derived from an EMBL/GenBank/DDBJ whole genome shotgun (WGS) entry which is preliminary data.</text>
</comment>
<dbReference type="RefSeq" id="WP_146818687.1">
    <property type="nucleotide sequence ID" value="NZ_BJYA01000034.1"/>
</dbReference>
<dbReference type="Pfam" id="PF13751">
    <property type="entry name" value="DDE_Tnp_1_6"/>
    <property type="match status" value="1"/>
</dbReference>
<organism evidence="3 4">
    <name type="scientific">Alkalibacillus haloalkaliphilus</name>
    <dbReference type="NCBI Taxonomy" id="94136"/>
    <lineage>
        <taxon>Bacteria</taxon>
        <taxon>Bacillati</taxon>
        <taxon>Bacillota</taxon>
        <taxon>Bacilli</taxon>
        <taxon>Bacillales</taxon>
        <taxon>Bacillaceae</taxon>
        <taxon>Alkalibacillus</taxon>
    </lineage>
</organism>
<dbReference type="InterPro" id="IPR008490">
    <property type="entry name" value="Transposase_InsH_N"/>
</dbReference>
<dbReference type="InterPro" id="IPR025668">
    <property type="entry name" value="Tnp_DDE_dom"/>
</dbReference>
<accession>A0A511W822</accession>
<sequence>MLQSQGSLNISSYTDLYEMIIPKDNFLRRLNDIVDFTFIMDELKENYCLDNGRKAIPPIQMFKYLLLKRIYDLSDVDVVERARYDMSFKYFLELAPEDPVINPSSLTKFRKLRLKGSNESSNNNLLDLLIHKTVEIALDYGVIDSKTIMVDATHTSSRYCSKSVSEFLSEKAKSMRKTVYQYDETIKEKFPKKPAHRSIKETERYCKELIEVIEQSEVNDMPAVKEKVNHLNEILDDCKEQTTLSNDPDARIGHKTEDSSFFGYKSHLAMSKERIITAATITTGEKSDGKQLKDLVHKSKNAGMEVDAVIGDTAYSGTDNLKFAKEEQFQLVSKLHPVITDGKRENSGFEFNKDADMFVCPAGHMAFKKIAKKRKKRNTQLKYYFDVEKCKVCPLRDGCYQEGAKTKTYSVTLKSTEHTEQEAFQESETFKEIAKDRYMIEAKNSELKHRHGYDQATDSGLFGMEMQGATTIFVANLKRIIKLIDQKE</sequence>
<dbReference type="Pfam" id="PF05598">
    <property type="entry name" value="DUF772"/>
    <property type="match status" value="1"/>
</dbReference>
<evidence type="ECO:0008006" key="5">
    <source>
        <dbReference type="Google" id="ProtNLM"/>
    </source>
</evidence>
<dbReference type="PANTHER" id="PTHR33408:SF2">
    <property type="entry name" value="TRANSPOSASE DDE DOMAIN-CONTAINING PROTEIN"/>
    <property type="match status" value="1"/>
</dbReference>
<keyword evidence="4" id="KW-1185">Reference proteome</keyword>
<dbReference type="EMBL" id="BJYA01000034">
    <property type="protein sequence ID" value="GEN47207.1"/>
    <property type="molecule type" value="Genomic_DNA"/>
</dbReference>
<evidence type="ECO:0000313" key="4">
    <source>
        <dbReference type="Proteomes" id="UP000321440"/>
    </source>
</evidence>
<evidence type="ECO:0000259" key="2">
    <source>
        <dbReference type="Pfam" id="PF13751"/>
    </source>
</evidence>
<dbReference type="PANTHER" id="PTHR33408">
    <property type="entry name" value="TRANSPOSASE"/>
    <property type="match status" value="1"/>
</dbReference>
<feature type="domain" description="Transposase InsH N-terminal" evidence="1">
    <location>
        <begin position="18"/>
        <end position="111"/>
    </location>
</feature>
<reference evidence="3 4" key="1">
    <citation type="submission" date="2019-07" db="EMBL/GenBank/DDBJ databases">
        <title>Whole genome shotgun sequence of Alkalibacillus haloalkaliphilus NBRC 103110.</title>
        <authorList>
            <person name="Hosoyama A."/>
            <person name="Uohara A."/>
            <person name="Ohji S."/>
            <person name="Ichikawa N."/>
        </authorList>
    </citation>
    <scope>NUCLEOTIDE SEQUENCE [LARGE SCALE GENOMIC DNA]</scope>
    <source>
        <strain evidence="3 4">NBRC 103110</strain>
    </source>
</reference>
<evidence type="ECO:0000313" key="3">
    <source>
        <dbReference type="EMBL" id="GEN47207.1"/>
    </source>
</evidence>
<feature type="domain" description="Transposase DDE" evidence="2">
    <location>
        <begin position="359"/>
        <end position="480"/>
    </location>
</feature>
<protein>
    <recommendedName>
        <fullName evidence="5">Transposase</fullName>
    </recommendedName>
</protein>
<dbReference type="OrthoDB" id="9789070at2"/>
<name>A0A511W822_9BACI</name>
<dbReference type="NCBIfam" id="NF033551">
    <property type="entry name" value="transpos_IS1182"/>
    <property type="match status" value="1"/>
</dbReference>
<dbReference type="Proteomes" id="UP000321440">
    <property type="component" value="Unassembled WGS sequence"/>
</dbReference>
<dbReference type="InterPro" id="IPR047629">
    <property type="entry name" value="IS1182_transpos"/>
</dbReference>
<proteinExistence type="predicted"/>
<dbReference type="AlphaFoldDB" id="A0A511W822"/>